<keyword evidence="1" id="KW-0175">Coiled coil</keyword>
<proteinExistence type="predicted"/>
<dbReference type="AlphaFoldDB" id="D3SLU1"/>
<dbReference type="RefSeq" id="WP_012992127.1">
    <property type="nucleotide sequence ID" value="NC_013894.1"/>
</dbReference>
<dbReference type="KEGG" id="tal:Thal_1089"/>
<dbReference type="OrthoDB" id="9788733at2"/>
<dbReference type="TCDB" id="1.B.5.2.2">
    <property type="family name" value="the pseudomonas oprp porin (pop) family"/>
</dbReference>
<gene>
    <name evidence="2" type="ordered locus">Thal_1089</name>
</gene>
<feature type="coiled-coil region" evidence="1">
    <location>
        <begin position="13"/>
        <end position="40"/>
    </location>
</feature>
<accession>D3SLU1</accession>
<dbReference type="SUPFAM" id="SSF56935">
    <property type="entry name" value="Porins"/>
    <property type="match status" value="1"/>
</dbReference>
<dbReference type="EMBL" id="CP001931">
    <property type="protein sequence ID" value="ADC89721.1"/>
    <property type="molecule type" value="Genomic_DNA"/>
</dbReference>
<dbReference type="eggNOG" id="COG3746">
    <property type="taxonomic scope" value="Bacteria"/>
</dbReference>
<evidence type="ECO:0008006" key="4">
    <source>
        <dbReference type="Google" id="ProtNLM"/>
    </source>
</evidence>
<evidence type="ECO:0000313" key="3">
    <source>
        <dbReference type="Proteomes" id="UP000002043"/>
    </source>
</evidence>
<keyword evidence="3" id="KW-1185">Reference proteome</keyword>
<dbReference type="Gene3D" id="2.40.160.10">
    <property type="entry name" value="Porin"/>
    <property type="match status" value="1"/>
</dbReference>
<evidence type="ECO:0000256" key="1">
    <source>
        <dbReference type="SAM" id="Coils"/>
    </source>
</evidence>
<organism evidence="2 3">
    <name type="scientific">Thermocrinis albus (strain DSM 14484 / JCM 11386 / HI 11/12)</name>
    <dbReference type="NCBI Taxonomy" id="638303"/>
    <lineage>
        <taxon>Bacteria</taxon>
        <taxon>Pseudomonadati</taxon>
        <taxon>Aquificota</taxon>
        <taxon>Aquificia</taxon>
        <taxon>Aquificales</taxon>
        <taxon>Aquificaceae</taxon>
        <taxon>Thermocrinis</taxon>
    </lineage>
</organism>
<evidence type="ECO:0000313" key="2">
    <source>
        <dbReference type="EMBL" id="ADC89721.1"/>
    </source>
</evidence>
<dbReference type="Proteomes" id="UP000002043">
    <property type="component" value="Chromosome"/>
</dbReference>
<name>D3SLU1_THEAH</name>
<reference evidence="3" key="1">
    <citation type="journal article" date="2010" name="Stand. Genomic Sci.">
        <title>Complete genome sequence of Thermocrinis albus type strain (HI 11/12T).</title>
        <authorList>
            <person name="Wirth R."/>
            <person name="Sikorski J."/>
            <person name="Brambilla E."/>
            <person name="Misra M."/>
            <person name="Lapidus A."/>
            <person name="Copeland A."/>
            <person name="Nolan M."/>
            <person name="Lucas S."/>
            <person name="Chen F."/>
            <person name="Tice H."/>
            <person name="Cheng J.F."/>
            <person name="Han C."/>
            <person name="Detter J.C."/>
            <person name="Tapia R."/>
            <person name="Bruce D."/>
            <person name="Goodwin L."/>
            <person name="Pitluck S."/>
            <person name="Pati A."/>
            <person name="Anderson I."/>
            <person name="Ivanova N."/>
            <person name="Mavromatis K."/>
            <person name="Mikhailova N."/>
            <person name="Chen A."/>
            <person name="Palaniappan K."/>
            <person name="Bilek Y."/>
            <person name="Hader T."/>
            <person name="Land M."/>
            <person name="Hauser L."/>
            <person name="Chang Y.J."/>
            <person name="Jeffries C.D."/>
            <person name="Tindall B.J."/>
            <person name="Rohde M."/>
            <person name="Goker M."/>
            <person name="Bristow J."/>
            <person name="Eisen J.A."/>
            <person name="Markowitz V."/>
            <person name="Hugenholtz P."/>
            <person name="Kyrpides N.C."/>
            <person name="Klenk H.P."/>
        </authorList>
    </citation>
    <scope>NUCLEOTIDE SEQUENCE [LARGE SCALE GENOMIC DNA]</scope>
    <source>
        <strain evidence="3">DSM 14484 / JCM 11386 / HI 11/12</strain>
    </source>
</reference>
<dbReference type="InterPro" id="IPR023614">
    <property type="entry name" value="Porin_dom_sf"/>
</dbReference>
<dbReference type="HOGENOM" id="CLU_038901_0_0_0"/>
<sequence length="391" mass="45276">MRKIVLLLSLLSFAYAEENLEDLKRQLQELQKKIDQLEKGGRPQETAKPFEPADRSLQLKLKYSDSLRVYAPFSQRAFLPNISLIVQGSYINRNVSDKTYQDLLFGHSHADHSHGISERGFNLDYAELYFYAPVDPYFDLYAVIPFTEDGAEVEEAYFVTRGLPYGFQLKAGKFRSSFGRLNVFHPHMWDFTDLPLPYLRFLGEEGYSDKGVQVTWLAPTPFYLLIGGEALQGEQGPTFNRKFVYTGFVKTSFDVGNLSVLAGTSAMTDRYDTRLYGADLTARYGIDSYRYVALQAEYLYRDKQEKDKGAYAQLVWRFHNRWRTGIRYEFVDQHKTSYGYAWMLEFNPTEFSRFRLQLGQRKLFGEETSKRVNEVSLIFQMAIGAHGAHPF</sequence>
<protein>
    <recommendedName>
        <fullName evidence="4">Zinc-regulated TonB-dependent outer membrane receptor</fullName>
    </recommendedName>
</protein>
<dbReference type="STRING" id="638303.Thal_1089"/>